<proteinExistence type="predicted"/>
<evidence type="ECO:0000313" key="3">
    <source>
        <dbReference type="Proteomes" id="UP001500839"/>
    </source>
</evidence>
<keyword evidence="1" id="KW-0472">Membrane</keyword>
<keyword evidence="3" id="KW-1185">Reference proteome</keyword>
<organism evidence="2 3">
    <name type="scientific">Tomitella cavernea</name>
    <dbReference type="NCBI Taxonomy" id="1387982"/>
    <lineage>
        <taxon>Bacteria</taxon>
        <taxon>Bacillati</taxon>
        <taxon>Actinomycetota</taxon>
        <taxon>Actinomycetes</taxon>
        <taxon>Mycobacteriales</taxon>
        <taxon>Tomitella</taxon>
    </lineage>
</organism>
<evidence type="ECO:0000256" key="1">
    <source>
        <dbReference type="SAM" id="Phobius"/>
    </source>
</evidence>
<dbReference type="EMBL" id="BAABKQ010000001">
    <property type="protein sequence ID" value="GAA4811596.1"/>
    <property type="molecule type" value="Genomic_DNA"/>
</dbReference>
<sequence>MMQYLRGGVVLPTVLVIAIFAMTSVAVIEFDTADADRRDPDVASGARWAVYTARTTM</sequence>
<dbReference type="RefSeq" id="WP_200172454.1">
    <property type="nucleotide sequence ID" value="NZ_BAABKQ010000001.1"/>
</dbReference>
<evidence type="ECO:0000313" key="2">
    <source>
        <dbReference type="EMBL" id="GAA4811596.1"/>
    </source>
</evidence>
<keyword evidence="1" id="KW-0812">Transmembrane</keyword>
<name>A0ABP9CJ91_9ACTN</name>
<reference evidence="3" key="1">
    <citation type="journal article" date="2019" name="Int. J. Syst. Evol. Microbiol.">
        <title>The Global Catalogue of Microorganisms (GCM) 10K type strain sequencing project: providing services to taxonomists for standard genome sequencing and annotation.</title>
        <authorList>
            <consortium name="The Broad Institute Genomics Platform"/>
            <consortium name="The Broad Institute Genome Sequencing Center for Infectious Disease"/>
            <person name="Wu L."/>
            <person name="Ma J."/>
        </authorList>
    </citation>
    <scope>NUCLEOTIDE SEQUENCE [LARGE SCALE GENOMIC DNA]</scope>
    <source>
        <strain evidence="3">JCM 18542</strain>
    </source>
</reference>
<keyword evidence="1" id="KW-1133">Transmembrane helix</keyword>
<comment type="caution">
    <text evidence="2">The sequence shown here is derived from an EMBL/GenBank/DDBJ whole genome shotgun (WGS) entry which is preliminary data.</text>
</comment>
<gene>
    <name evidence="2" type="ORF">GCM10023353_15220</name>
</gene>
<feature type="transmembrane region" description="Helical" evidence="1">
    <location>
        <begin position="7"/>
        <end position="28"/>
    </location>
</feature>
<protein>
    <submittedName>
        <fullName evidence="2">Uncharacterized protein</fullName>
    </submittedName>
</protein>
<dbReference type="Proteomes" id="UP001500839">
    <property type="component" value="Unassembled WGS sequence"/>
</dbReference>
<accession>A0ABP9CJ91</accession>